<reference evidence="1 2" key="1">
    <citation type="submission" date="2016-10" db="EMBL/GenBank/DDBJ databases">
        <authorList>
            <person name="de Groot N.N."/>
        </authorList>
    </citation>
    <scope>NUCLEOTIDE SEQUENCE [LARGE SCALE GENOMIC DNA]</scope>
    <source>
        <strain evidence="2">P4B,CCM 7963,CECT 7998,DSM 25260,IBRC-M 10614,KCTC 13821</strain>
    </source>
</reference>
<organism evidence="1 2">
    <name type="scientific">Alteribacillus bidgolensis</name>
    <dbReference type="NCBI Taxonomy" id="930129"/>
    <lineage>
        <taxon>Bacteria</taxon>
        <taxon>Bacillati</taxon>
        <taxon>Bacillota</taxon>
        <taxon>Bacilli</taxon>
        <taxon>Bacillales</taxon>
        <taxon>Bacillaceae</taxon>
        <taxon>Alteribacillus</taxon>
    </lineage>
</organism>
<protein>
    <submittedName>
        <fullName evidence="1">Uncharacterized protein</fullName>
    </submittedName>
</protein>
<evidence type="ECO:0000313" key="1">
    <source>
        <dbReference type="EMBL" id="SDH67480.1"/>
    </source>
</evidence>
<dbReference type="EMBL" id="FNDU01000002">
    <property type="protein sequence ID" value="SDH67480.1"/>
    <property type="molecule type" value="Genomic_DNA"/>
</dbReference>
<sequence length="46" mass="5273">MPDHSTLRDHILSQLREIVVANYPQKRFLSIYLDHGPGKKKSKAPS</sequence>
<dbReference type="AlphaFoldDB" id="A0A1G8ECL2"/>
<evidence type="ECO:0000313" key="2">
    <source>
        <dbReference type="Proteomes" id="UP000199017"/>
    </source>
</evidence>
<gene>
    <name evidence="1" type="ORF">SAMN05216352_102162</name>
</gene>
<proteinExistence type="predicted"/>
<name>A0A1G8ECL2_9BACI</name>
<keyword evidence="2" id="KW-1185">Reference proteome</keyword>
<dbReference type="Proteomes" id="UP000199017">
    <property type="component" value="Unassembled WGS sequence"/>
</dbReference>
<accession>A0A1G8ECL2</accession>